<gene>
    <name evidence="1" type="ORF">GIL414_LOCUS26683</name>
</gene>
<dbReference type="InterPro" id="IPR000718">
    <property type="entry name" value="Peptidase_M13"/>
</dbReference>
<feature type="non-terminal residue" evidence="1">
    <location>
        <position position="1"/>
    </location>
</feature>
<protein>
    <submittedName>
        <fullName evidence="1">Uncharacterized protein</fullName>
    </submittedName>
</protein>
<accession>A0A8S2U3S6</accession>
<reference evidence="1" key="1">
    <citation type="submission" date="2021-02" db="EMBL/GenBank/DDBJ databases">
        <authorList>
            <person name="Nowell W R."/>
        </authorList>
    </citation>
    <scope>NUCLEOTIDE SEQUENCE</scope>
</reference>
<dbReference type="InterPro" id="IPR024079">
    <property type="entry name" value="MetalloPept_cat_dom_sf"/>
</dbReference>
<dbReference type="GO" id="GO:0004222">
    <property type="term" value="F:metalloendopeptidase activity"/>
    <property type="evidence" value="ECO:0007669"/>
    <property type="project" value="InterPro"/>
</dbReference>
<dbReference type="Gene3D" id="3.40.390.10">
    <property type="entry name" value="Collagenase (Catalytic Domain)"/>
    <property type="match status" value="1"/>
</dbReference>
<dbReference type="AlphaFoldDB" id="A0A8S2U3S6"/>
<evidence type="ECO:0000313" key="1">
    <source>
        <dbReference type="EMBL" id="CAF4320477.1"/>
    </source>
</evidence>
<dbReference type="Proteomes" id="UP000681720">
    <property type="component" value="Unassembled WGS sequence"/>
</dbReference>
<evidence type="ECO:0000313" key="2">
    <source>
        <dbReference type="Proteomes" id="UP000681720"/>
    </source>
</evidence>
<name>A0A8S2U3S6_9BILA</name>
<sequence>MNFGSLGVLLAQKLFASIDGSDGRTHLPNGTRNDWWQPPTKIGYNNSRNCITDYY</sequence>
<organism evidence="1 2">
    <name type="scientific">Rotaria magnacalcarata</name>
    <dbReference type="NCBI Taxonomy" id="392030"/>
    <lineage>
        <taxon>Eukaryota</taxon>
        <taxon>Metazoa</taxon>
        <taxon>Spiralia</taxon>
        <taxon>Gnathifera</taxon>
        <taxon>Rotifera</taxon>
        <taxon>Eurotatoria</taxon>
        <taxon>Bdelloidea</taxon>
        <taxon>Philodinida</taxon>
        <taxon>Philodinidae</taxon>
        <taxon>Rotaria</taxon>
    </lineage>
</organism>
<comment type="caution">
    <text evidence="1">The sequence shown here is derived from an EMBL/GenBank/DDBJ whole genome shotgun (WGS) entry which is preliminary data.</text>
</comment>
<dbReference type="PROSITE" id="PS51885">
    <property type="entry name" value="NEPRILYSIN"/>
    <property type="match status" value="1"/>
</dbReference>
<proteinExistence type="predicted"/>
<dbReference type="EMBL" id="CAJOBJ010039890">
    <property type="protein sequence ID" value="CAF4320477.1"/>
    <property type="molecule type" value="Genomic_DNA"/>
</dbReference>
<dbReference type="GO" id="GO:0006508">
    <property type="term" value="P:proteolysis"/>
    <property type="evidence" value="ECO:0007669"/>
    <property type="project" value="InterPro"/>
</dbReference>